<keyword evidence="4" id="KW-1185">Reference proteome</keyword>
<dbReference type="EMBL" id="JAVDWO010000011">
    <property type="protein sequence ID" value="MDR7193982.1"/>
    <property type="molecule type" value="Genomic_DNA"/>
</dbReference>
<sequence>MHLLPRLALSALFVLTTWNAAAAPPPAPDTDWLLADAGARGWDTDRLAALDAAIAGGEAPDTTSVLVAHRGALVHETYFNGADRQTLHNTRSLTKSVTALLVGAAIDRGLIPGADARVLGFFPERTPAHPGASKTATTVEDLLTMSAQWECDDNNEFSSGHEERMYVSADWIQFALDLPQRGYPAWTTRPADSPHGRAFAYCTANAFLLGAIVERASGMSLDRFAADVLEHPLGIEDSRWHQSSDGTGMGGGGTEYRSRDLAKLGQLMVDGGRWQNRQIVSADWVRAMAQVHAQTPFDADYGYQMWRFPFKKGDRQVHAWAMSGNGGNYVFVVPESQLVVVITRTRYNQRGMHAESQKLFADYVLSAMP</sequence>
<evidence type="ECO:0000313" key="4">
    <source>
        <dbReference type="Proteomes" id="UP001256588"/>
    </source>
</evidence>
<feature type="domain" description="Beta-lactamase-related" evidence="2">
    <location>
        <begin position="63"/>
        <end position="346"/>
    </location>
</feature>
<dbReference type="PANTHER" id="PTHR43283">
    <property type="entry name" value="BETA-LACTAMASE-RELATED"/>
    <property type="match status" value="1"/>
</dbReference>
<dbReference type="InterPro" id="IPR001466">
    <property type="entry name" value="Beta-lactam-related"/>
</dbReference>
<evidence type="ECO:0000313" key="3">
    <source>
        <dbReference type="EMBL" id="MDR7193982.1"/>
    </source>
</evidence>
<evidence type="ECO:0000259" key="2">
    <source>
        <dbReference type="Pfam" id="PF00144"/>
    </source>
</evidence>
<protein>
    <submittedName>
        <fullName evidence="3">CubicO group peptidase (Beta-lactamase class C family)</fullName>
    </submittedName>
</protein>
<keyword evidence="1" id="KW-0732">Signal</keyword>
<feature type="chain" id="PRO_5046707148" evidence="1">
    <location>
        <begin position="23"/>
        <end position="369"/>
    </location>
</feature>
<dbReference type="Gene3D" id="3.40.710.10">
    <property type="entry name" value="DD-peptidase/beta-lactamase superfamily"/>
    <property type="match status" value="1"/>
</dbReference>
<name>A0ABU1XYZ1_9GAMM</name>
<dbReference type="InterPro" id="IPR012338">
    <property type="entry name" value="Beta-lactam/transpept-like"/>
</dbReference>
<gene>
    <name evidence="3" type="ORF">J2W68_002723</name>
</gene>
<reference evidence="3 4" key="1">
    <citation type="submission" date="2023-07" db="EMBL/GenBank/DDBJ databases">
        <title>Sorghum-associated microbial communities from plants grown in Nebraska, USA.</title>
        <authorList>
            <person name="Schachtman D."/>
        </authorList>
    </citation>
    <scope>NUCLEOTIDE SEQUENCE [LARGE SCALE GENOMIC DNA]</scope>
    <source>
        <strain evidence="3 4">4099</strain>
    </source>
</reference>
<dbReference type="Pfam" id="PF00144">
    <property type="entry name" value="Beta-lactamase"/>
    <property type="match status" value="1"/>
</dbReference>
<dbReference type="InterPro" id="IPR050789">
    <property type="entry name" value="Diverse_Enzym_Activities"/>
</dbReference>
<evidence type="ECO:0000256" key="1">
    <source>
        <dbReference type="SAM" id="SignalP"/>
    </source>
</evidence>
<feature type="signal peptide" evidence="1">
    <location>
        <begin position="1"/>
        <end position="22"/>
    </location>
</feature>
<organism evidence="3 4">
    <name type="scientific">Luteimonas terrae</name>
    <dbReference type="NCBI Taxonomy" id="1530191"/>
    <lineage>
        <taxon>Bacteria</taxon>
        <taxon>Pseudomonadati</taxon>
        <taxon>Pseudomonadota</taxon>
        <taxon>Gammaproteobacteria</taxon>
        <taxon>Lysobacterales</taxon>
        <taxon>Lysobacteraceae</taxon>
        <taxon>Luteimonas</taxon>
    </lineage>
</organism>
<dbReference type="RefSeq" id="WP_310236707.1">
    <property type="nucleotide sequence ID" value="NZ_JAVDWO010000011.1"/>
</dbReference>
<accession>A0ABU1XYZ1</accession>
<dbReference type="SUPFAM" id="SSF56601">
    <property type="entry name" value="beta-lactamase/transpeptidase-like"/>
    <property type="match status" value="1"/>
</dbReference>
<dbReference type="Proteomes" id="UP001256588">
    <property type="component" value="Unassembled WGS sequence"/>
</dbReference>
<comment type="caution">
    <text evidence="3">The sequence shown here is derived from an EMBL/GenBank/DDBJ whole genome shotgun (WGS) entry which is preliminary data.</text>
</comment>
<proteinExistence type="predicted"/>
<dbReference type="PANTHER" id="PTHR43283:SF7">
    <property type="entry name" value="BETA-LACTAMASE-RELATED DOMAIN-CONTAINING PROTEIN"/>
    <property type="match status" value="1"/>
</dbReference>